<proteinExistence type="predicted"/>
<feature type="non-terminal residue" evidence="1">
    <location>
        <position position="1"/>
    </location>
</feature>
<dbReference type="AlphaFoldDB" id="A0A061SHH5"/>
<accession>A0A061SHH5</accession>
<reference evidence="1" key="1">
    <citation type="submission" date="2014-05" db="EMBL/GenBank/DDBJ databases">
        <title>The transcriptome of the halophilic microalga Tetraselmis sp. GSL018 isolated from the Great Salt Lake, Utah.</title>
        <authorList>
            <person name="Jinkerson R.E."/>
            <person name="D'Adamo S."/>
            <person name="Posewitz M.C."/>
        </authorList>
    </citation>
    <scope>NUCLEOTIDE SEQUENCE</scope>
    <source>
        <strain evidence="1">GSL018</strain>
    </source>
</reference>
<name>A0A061SHH5_9CHLO</name>
<organism evidence="1">
    <name type="scientific">Tetraselmis sp. GSL018</name>
    <dbReference type="NCBI Taxonomy" id="582737"/>
    <lineage>
        <taxon>Eukaryota</taxon>
        <taxon>Viridiplantae</taxon>
        <taxon>Chlorophyta</taxon>
        <taxon>core chlorophytes</taxon>
        <taxon>Chlorodendrophyceae</taxon>
        <taxon>Chlorodendrales</taxon>
        <taxon>Chlorodendraceae</taxon>
        <taxon>Tetraselmis</taxon>
    </lineage>
</organism>
<sequence>DLDTFRDFIPAVVTRKIVMEYDFEVKKDQTDTLITVFRSKLLGLFAFPKSAYRCIVAHFRLGPNRKN</sequence>
<evidence type="ECO:0000313" key="1">
    <source>
        <dbReference type="EMBL" id="JAC82340.1"/>
    </source>
</evidence>
<gene>
    <name evidence="1" type="ORF">TSPGSL018_5941</name>
</gene>
<dbReference type="EMBL" id="GBEZ01002741">
    <property type="protein sequence ID" value="JAC82340.1"/>
    <property type="molecule type" value="Transcribed_RNA"/>
</dbReference>
<protein>
    <submittedName>
        <fullName evidence="1">Uncharacterized protein</fullName>
    </submittedName>
</protein>